<comment type="caution">
    <text evidence="2">The sequence shown here is derived from an EMBL/GenBank/DDBJ whole genome shotgun (WGS) entry which is preliminary data.</text>
</comment>
<accession>A0AAE0DHS1</accession>
<keyword evidence="1" id="KW-0732">Signal</keyword>
<dbReference type="AlphaFoldDB" id="A0AAE0DHS1"/>
<dbReference type="EMBL" id="JASNWA010000008">
    <property type="protein sequence ID" value="KAK3170757.1"/>
    <property type="molecule type" value="Genomic_DNA"/>
</dbReference>
<evidence type="ECO:0000313" key="2">
    <source>
        <dbReference type="EMBL" id="KAK3170757.1"/>
    </source>
</evidence>
<evidence type="ECO:0000313" key="3">
    <source>
        <dbReference type="Proteomes" id="UP001276659"/>
    </source>
</evidence>
<keyword evidence="3" id="KW-1185">Reference proteome</keyword>
<reference evidence="2" key="1">
    <citation type="submission" date="2022-11" db="EMBL/GenBank/DDBJ databases">
        <title>Chromosomal genome sequence assembly and mating type (MAT) locus characterization of the leprose asexual lichenized fungus Lepraria neglecta (Nyl.) Erichsen.</title>
        <authorList>
            <person name="Allen J.L."/>
            <person name="Pfeffer B."/>
        </authorList>
    </citation>
    <scope>NUCLEOTIDE SEQUENCE</scope>
    <source>
        <strain evidence="2">Allen 5258</strain>
    </source>
</reference>
<name>A0AAE0DHS1_9LECA</name>
<protein>
    <submittedName>
        <fullName evidence="2">Uncharacterized protein</fullName>
    </submittedName>
</protein>
<organism evidence="2 3">
    <name type="scientific">Lepraria neglecta</name>
    <dbReference type="NCBI Taxonomy" id="209136"/>
    <lineage>
        <taxon>Eukaryota</taxon>
        <taxon>Fungi</taxon>
        <taxon>Dikarya</taxon>
        <taxon>Ascomycota</taxon>
        <taxon>Pezizomycotina</taxon>
        <taxon>Lecanoromycetes</taxon>
        <taxon>OSLEUM clade</taxon>
        <taxon>Lecanoromycetidae</taxon>
        <taxon>Lecanorales</taxon>
        <taxon>Lecanorineae</taxon>
        <taxon>Stereocaulaceae</taxon>
        <taxon>Lepraria</taxon>
    </lineage>
</organism>
<gene>
    <name evidence="2" type="ORF">OEA41_002839</name>
</gene>
<evidence type="ECO:0000256" key="1">
    <source>
        <dbReference type="SAM" id="SignalP"/>
    </source>
</evidence>
<proteinExistence type="predicted"/>
<feature type="chain" id="PRO_5042106791" evidence="1">
    <location>
        <begin position="22"/>
        <end position="238"/>
    </location>
</feature>
<feature type="signal peptide" evidence="1">
    <location>
        <begin position="1"/>
        <end position="21"/>
    </location>
</feature>
<dbReference type="Proteomes" id="UP001276659">
    <property type="component" value="Unassembled WGS sequence"/>
</dbReference>
<sequence>MPISSFFLIFISLSYLTATASLIQPTTTQNSSNPLVAPVCVSTSDWLGTRYGRHDCQQAVERIMSDEVDAHDEREFEFLAPHAQPIHTLPTMQTPRRYTGGACSLVIAMLSSSVFPRGSIPELPPGLYYPADASNYRDIAVAAQNIVNECVKDALEPPQQCGGWINVGGRDSIGIFIWGTFSMMNRRLGPSVNAGGGEEGTVGNGTAGSAAVLGNGTLEVEGQLTTGLGENETGLESS</sequence>